<feature type="compositionally biased region" description="Low complexity" evidence="1">
    <location>
        <begin position="545"/>
        <end position="556"/>
    </location>
</feature>
<sequence length="1061" mass="117595">MSFNHNKVPKEAFQYILSQCNKPNVNGPRRCASACPAVLAPVPSMKNSAFAVDPCPRGLLGKQWLFMHMSSHYRRMCSAQSVVDSAPPASMRARAAAPRSARHPRPRTAVDHGSLAHATAATPRASSASSSAKPLLQLQQVPVVQQVLQRQSLRAERSAQFRHVQGPRDGKLFRTQQQAHLSQRPSRADTDPGPGTGARASLGLDGRASAASSASASRRQFEYNASVLRKPPSLARHRRRDVEKQGTYYDKLNQLVPDHMSQKSGLRTSGQILSEVFTPRVPYKPQVLRTDVPSRLRFSSTYCPPRSKSNRTKTGVAGQHVDKDTEQPVWLQAQTSPPVSSRDSAYNGGISSGGESRGPTPEHKGTKKQAKKAERKSKRLADHKQTITSDAKPKRKFESKLMNKLLEEERNEIQEQRLRVVDPWHGVSQDDHGDEILRNIQNLHIESNEEYSSIEQGNPSNNGSASDQSIEEDMMEEANGSDEVETNKDDDVDDSVIRDSDSASTKSEKTPSPKRSLPAPEKEEASTQTNFEFDQSLKRIRPQISTLSHSGTSSSVSEKHLNLQQSSHSTSRQLAVNTPDVTFQVSGVDIKEMLTTDTTQENSGNREEGQGSLKIRQSILDKERCQCVNDTAFYNKLIHDITEALVKHGITSDKGVKDMCDEHIQANCDILDKGQMMEVVKKFQSQLGVAQENTLVEETTASSALRIETLEADIHISSDVKNCTPLISSPSKIWGHFVQQHKSSNANNSKILDGPSRLSKLGLGFGKQFDERIALSHEHIIAVDDELTEQKVCEKESHNLPVEVQGKERDSKIETKLQKVLEDSDNVWKINSRYRSLLQAGECSEVSSPSSNFTNTATINHFSYSLMTKDEKNVPSFISPTIESNQSSIPITNAEKAFSQEYQLTPLSPLVPSNDSLFNGQFVEDCSNVEDRLTHVPTKEIGHLGENCRCVIRDKNPEDELDLTPERKETPEIVFIFSGKNAPGINTIKPDSEIPTDRQEIVETEKIPSPDFNTPAIEEKSDLENTHSPQSQDSELLVGTGVNSDIIHHLNSLKTPLKVPM</sequence>
<feature type="compositionally biased region" description="Polar residues" evidence="1">
    <location>
        <begin position="450"/>
        <end position="468"/>
    </location>
</feature>
<feature type="compositionally biased region" description="Polar residues" evidence="1">
    <location>
        <begin position="174"/>
        <end position="185"/>
    </location>
</feature>
<feature type="compositionally biased region" description="Acidic residues" evidence="1">
    <location>
        <begin position="469"/>
        <end position="484"/>
    </location>
</feature>
<feature type="region of interest" description="Disordered" evidence="1">
    <location>
        <begin position="154"/>
        <end position="219"/>
    </location>
</feature>
<reference evidence="2" key="1">
    <citation type="submission" date="2021-07" db="EMBL/GenBank/DDBJ databases">
        <authorList>
            <person name="Catto M.A."/>
            <person name="Jacobson A."/>
            <person name="Kennedy G."/>
            <person name="Labadie P."/>
            <person name="Hunt B.G."/>
            <person name="Srinivasan R."/>
        </authorList>
    </citation>
    <scope>NUCLEOTIDE SEQUENCE</scope>
    <source>
        <strain evidence="2">PL_HMW_Pooled</strain>
        <tissue evidence="2">Head</tissue>
    </source>
</reference>
<evidence type="ECO:0000313" key="3">
    <source>
        <dbReference type="Proteomes" id="UP001219518"/>
    </source>
</evidence>
<protein>
    <submittedName>
        <fullName evidence="2">Spermatogenesis-associated protein 7</fullName>
    </submittedName>
</protein>
<feature type="compositionally biased region" description="Basic residues" evidence="1">
    <location>
        <begin position="365"/>
        <end position="378"/>
    </location>
</feature>
<feature type="compositionally biased region" description="Polar residues" evidence="1">
    <location>
        <begin position="332"/>
        <end position="344"/>
    </location>
</feature>
<feature type="region of interest" description="Disordered" evidence="1">
    <location>
        <begin position="450"/>
        <end position="574"/>
    </location>
</feature>
<feature type="compositionally biased region" description="Low complexity" evidence="1">
    <location>
        <begin position="115"/>
        <end position="133"/>
    </location>
</feature>
<feature type="compositionally biased region" description="Low complexity" evidence="1">
    <location>
        <begin position="207"/>
        <end position="218"/>
    </location>
</feature>
<organism evidence="2 3">
    <name type="scientific">Frankliniella fusca</name>
    <dbReference type="NCBI Taxonomy" id="407009"/>
    <lineage>
        <taxon>Eukaryota</taxon>
        <taxon>Metazoa</taxon>
        <taxon>Ecdysozoa</taxon>
        <taxon>Arthropoda</taxon>
        <taxon>Hexapoda</taxon>
        <taxon>Insecta</taxon>
        <taxon>Pterygota</taxon>
        <taxon>Neoptera</taxon>
        <taxon>Paraneoptera</taxon>
        <taxon>Thysanoptera</taxon>
        <taxon>Terebrantia</taxon>
        <taxon>Thripoidea</taxon>
        <taxon>Thripidae</taxon>
        <taxon>Frankliniella</taxon>
    </lineage>
</organism>
<evidence type="ECO:0000313" key="2">
    <source>
        <dbReference type="EMBL" id="KAK3929121.1"/>
    </source>
</evidence>
<evidence type="ECO:0000256" key="1">
    <source>
        <dbReference type="SAM" id="MobiDB-lite"/>
    </source>
</evidence>
<feature type="region of interest" description="Disordered" evidence="1">
    <location>
        <begin position="84"/>
        <end position="133"/>
    </location>
</feature>
<name>A0AAE1LQR5_9NEOP</name>
<reference evidence="2" key="2">
    <citation type="journal article" date="2023" name="BMC Genomics">
        <title>Pest status, molecular evolution, and epigenetic factors derived from the genome assembly of Frankliniella fusca, a thysanopteran phytovirus vector.</title>
        <authorList>
            <person name="Catto M.A."/>
            <person name="Labadie P.E."/>
            <person name="Jacobson A.L."/>
            <person name="Kennedy G.G."/>
            <person name="Srinivasan R."/>
            <person name="Hunt B.G."/>
        </authorList>
    </citation>
    <scope>NUCLEOTIDE SEQUENCE</scope>
    <source>
        <strain evidence="2">PL_HMW_Pooled</strain>
    </source>
</reference>
<feature type="region of interest" description="Disordered" evidence="1">
    <location>
        <begin position="297"/>
        <end position="394"/>
    </location>
</feature>
<proteinExistence type="predicted"/>
<accession>A0AAE1LQR5</accession>
<dbReference type="Proteomes" id="UP001219518">
    <property type="component" value="Unassembled WGS sequence"/>
</dbReference>
<dbReference type="EMBL" id="JAHWGI010001376">
    <property type="protein sequence ID" value="KAK3929121.1"/>
    <property type="molecule type" value="Genomic_DNA"/>
</dbReference>
<feature type="compositionally biased region" description="Polar residues" evidence="1">
    <location>
        <begin position="562"/>
        <end position="574"/>
    </location>
</feature>
<comment type="caution">
    <text evidence="2">The sequence shown here is derived from an EMBL/GenBank/DDBJ whole genome shotgun (WGS) entry which is preliminary data.</text>
</comment>
<feature type="compositionally biased region" description="Basic and acidic residues" evidence="1">
    <location>
        <begin position="485"/>
        <end position="511"/>
    </location>
</feature>
<dbReference type="AlphaFoldDB" id="A0AAE1LQR5"/>
<gene>
    <name evidence="2" type="ORF">KUF71_017607</name>
</gene>
<keyword evidence="3" id="KW-1185">Reference proteome</keyword>
<feature type="compositionally biased region" description="Low complexity" evidence="1">
    <location>
        <begin position="85"/>
        <end position="99"/>
    </location>
</feature>
<feature type="region of interest" description="Disordered" evidence="1">
    <location>
        <begin position="1006"/>
        <end position="1035"/>
    </location>
</feature>